<dbReference type="GO" id="GO:0046872">
    <property type="term" value="F:metal ion binding"/>
    <property type="evidence" value="ECO:0007669"/>
    <property type="project" value="UniProtKB-KW"/>
</dbReference>
<evidence type="ECO:0000256" key="11">
    <source>
        <dbReference type="RuleBase" id="RU003781"/>
    </source>
</evidence>
<dbReference type="GO" id="GO:0000166">
    <property type="term" value="F:nucleotide binding"/>
    <property type="evidence" value="ECO:0007669"/>
    <property type="project" value="UniProtKB-KW"/>
</dbReference>
<evidence type="ECO:0000256" key="10">
    <source>
        <dbReference type="HAMAP-Rule" id="MF_01405"/>
    </source>
</evidence>
<dbReference type="GO" id="GO:0009117">
    <property type="term" value="P:nucleotide metabolic process"/>
    <property type="evidence" value="ECO:0007669"/>
    <property type="project" value="UniProtKB-KW"/>
</dbReference>
<comment type="similarity">
    <text evidence="1 10 11">Belongs to the HAM1 NTPase family.</text>
</comment>
<dbReference type="EMBL" id="DOEK01000029">
    <property type="protein sequence ID" value="HBP30349.1"/>
    <property type="molecule type" value="Genomic_DNA"/>
</dbReference>
<comment type="cofactor">
    <cofactor evidence="10">
        <name>Mg(2+)</name>
        <dbReference type="ChEBI" id="CHEBI:18420"/>
    </cofactor>
    <text evidence="10">Binds 1 Mg(2+) ion per subunit.</text>
</comment>
<dbReference type="GO" id="GO:0005829">
    <property type="term" value="C:cytosol"/>
    <property type="evidence" value="ECO:0007669"/>
    <property type="project" value="TreeGrafter"/>
</dbReference>
<evidence type="ECO:0000313" key="12">
    <source>
        <dbReference type="EMBL" id="HBP30349.1"/>
    </source>
</evidence>
<dbReference type="FunFam" id="3.90.950.10:FF:000001">
    <property type="entry name" value="dITP/XTP pyrophosphatase"/>
    <property type="match status" value="1"/>
</dbReference>
<feature type="binding site" evidence="10">
    <location>
        <begin position="7"/>
        <end position="12"/>
    </location>
    <ligand>
        <name>substrate</name>
    </ligand>
</feature>
<dbReference type="InterPro" id="IPR002637">
    <property type="entry name" value="RdgB/HAM1"/>
</dbReference>
<dbReference type="NCBIfam" id="TIGR00042">
    <property type="entry name" value="RdgB/HAM1 family non-canonical purine NTP pyrophosphatase"/>
    <property type="match status" value="1"/>
</dbReference>
<dbReference type="Pfam" id="PF01725">
    <property type="entry name" value="Ham1p_like"/>
    <property type="match status" value="1"/>
</dbReference>
<evidence type="ECO:0000256" key="2">
    <source>
        <dbReference type="ARBA" id="ARBA00011738"/>
    </source>
</evidence>
<comment type="caution">
    <text evidence="12">The sequence shown here is derived from an EMBL/GenBank/DDBJ whole genome shotgun (WGS) entry which is preliminary data.</text>
</comment>
<dbReference type="Gene3D" id="3.90.950.10">
    <property type="match status" value="1"/>
</dbReference>
<evidence type="ECO:0000256" key="7">
    <source>
        <dbReference type="ARBA" id="ARBA00023080"/>
    </source>
</evidence>
<dbReference type="InterPro" id="IPR029001">
    <property type="entry name" value="ITPase-like_fam"/>
</dbReference>
<feature type="binding site" evidence="10">
    <location>
        <begin position="182"/>
        <end position="183"/>
    </location>
    <ligand>
        <name>substrate</name>
    </ligand>
</feature>
<feature type="binding site" evidence="10">
    <location>
        <position position="69"/>
    </location>
    <ligand>
        <name>substrate</name>
    </ligand>
</feature>
<evidence type="ECO:0000313" key="13">
    <source>
        <dbReference type="Proteomes" id="UP000264036"/>
    </source>
</evidence>
<feature type="binding site" evidence="10">
    <location>
        <position position="68"/>
    </location>
    <ligand>
        <name>Mg(2+)</name>
        <dbReference type="ChEBI" id="CHEBI:18420"/>
    </ligand>
</feature>
<dbReference type="SUPFAM" id="SSF52972">
    <property type="entry name" value="ITPase-like"/>
    <property type="match status" value="1"/>
</dbReference>
<protein>
    <recommendedName>
        <fullName evidence="10">dITP/XTP pyrophosphatase</fullName>
        <ecNumber evidence="10">3.6.1.66</ecNumber>
    </recommendedName>
    <alternativeName>
        <fullName evidence="10">Non-canonical purine NTP pyrophosphatase</fullName>
    </alternativeName>
    <alternativeName>
        <fullName evidence="10">Non-standard purine NTP pyrophosphatase</fullName>
    </alternativeName>
    <alternativeName>
        <fullName evidence="10">Nucleoside-triphosphate diphosphatase</fullName>
    </alternativeName>
    <alternativeName>
        <fullName evidence="10">Nucleoside-triphosphate pyrophosphatase</fullName>
        <shortName evidence="10">NTPase</shortName>
    </alternativeName>
</protein>
<dbReference type="GO" id="GO:0017111">
    <property type="term" value="F:ribonucleoside triphosphate phosphatase activity"/>
    <property type="evidence" value="ECO:0007669"/>
    <property type="project" value="InterPro"/>
</dbReference>
<comment type="catalytic activity">
    <reaction evidence="9 10">
        <text>XTP + H2O = XMP + diphosphate + H(+)</text>
        <dbReference type="Rhea" id="RHEA:28610"/>
        <dbReference type="ChEBI" id="CHEBI:15377"/>
        <dbReference type="ChEBI" id="CHEBI:15378"/>
        <dbReference type="ChEBI" id="CHEBI:33019"/>
        <dbReference type="ChEBI" id="CHEBI:57464"/>
        <dbReference type="ChEBI" id="CHEBI:61314"/>
        <dbReference type="EC" id="3.6.1.66"/>
    </reaction>
</comment>
<feature type="binding site" evidence="10">
    <location>
        <begin position="154"/>
        <end position="157"/>
    </location>
    <ligand>
        <name>substrate</name>
    </ligand>
</feature>
<dbReference type="PANTHER" id="PTHR11067">
    <property type="entry name" value="INOSINE TRIPHOSPHATE PYROPHOSPHATASE/HAM1 PROTEIN"/>
    <property type="match status" value="1"/>
</dbReference>
<evidence type="ECO:0000256" key="1">
    <source>
        <dbReference type="ARBA" id="ARBA00008023"/>
    </source>
</evidence>
<keyword evidence="3 10" id="KW-0479">Metal-binding</keyword>
<evidence type="ECO:0000256" key="4">
    <source>
        <dbReference type="ARBA" id="ARBA00022741"/>
    </source>
</evidence>
<evidence type="ECO:0000256" key="5">
    <source>
        <dbReference type="ARBA" id="ARBA00022801"/>
    </source>
</evidence>
<dbReference type="PANTHER" id="PTHR11067:SF9">
    <property type="entry name" value="INOSINE TRIPHOSPHATE PYROPHOSPHATASE"/>
    <property type="match status" value="1"/>
</dbReference>
<reference evidence="12 13" key="1">
    <citation type="journal article" date="2018" name="Nat. Biotechnol.">
        <title>A standardized bacterial taxonomy based on genome phylogeny substantially revises the tree of life.</title>
        <authorList>
            <person name="Parks D.H."/>
            <person name="Chuvochina M."/>
            <person name="Waite D.W."/>
            <person name="Rinke C."/>
            <person name="Skarshewski A."/>
            <person name="Chaumeil P.A."/>
            <person name="Hugenholtz P."/>
        </authorList>
    </citation>
    <scope>NUCLEOTIDE SEQUENCE [LARGE SCALE GENOMIC DNA]</scope>
    <source>
        <strain evidence="12">UBA10707</strain>
    </source>
</reference>
<comment type="caution">
    <text evidence="10">Lacks conserved residue(s) required for the propagation of feature annotation.</text>
</comment>
<dbReference type="GO" id="GO:0035870">
    <property type="term" value="F:dITP diphosphatase activity"/>
    <property type="evidence" value="ECO:0007669"/>
    <property type="project" value="UniProtKB-UniRule"/>
</dbReference>
<dbReference type="InterPro" id="IPR020922">
    <property type="entry name" value="dITP/XTP_pyrophosphatase"/>
</dbReference>
<comment type="subunit">
    <text evidence="2 10">Homodimer.</text>
</comment>
<comment type="function">
    <text evidence="10">Pyrophosphatase that catalyzes the hydrolysis of nucleoside triphosphates to their monophosphate derivatives, with a high preference for the non-canonical purine nucleotides XTP (xanthosine triphosphate), dITP (deoxyinosine triphosphate) and ITP. Seems to function as a house-cleaning enzyme that removes non-canonical purine nucleotides from the nucleotide pool, thus preventing their incorporation into DNA/RNA and avoiding chromosomal lesions.</text>
</comment>
<evidence type="ECO:0000256" key="6">
    <source>
        <dbReference type="ARBA" id="ARBA00022842"/>
    </source>
</evidence>
<sequence>MDVVLASGNKGKLREFSALFAPLGMRLIPQQELNVSEAPEPFHTFVENALGKARHASGQTGLPALADDSGLSVQALDGAPGVLSARYATLFGEEKSDAANNRRLLLELQDHENRRAAYIAVLVFVRSENDPCPVIAQGTWHGEIAMQAAGDNGFGYDPYFYIPELGKTAAQLDPQVKNSVSHRAMALKRLLADLGAA</sequence>
<comment type="catalytic activity">
    <reaction evidence="8 10">
        <text>dITP + H2O = dIMP + diphosphate + H(+)</text>
        <dbReference type="Rhea" id="RHEA:28342"/>
        <dbReference type="ChEBI" id="CHEBI:15377"/>
        <dbReference type="ChEBI" id="CHEBI:15378"/>
        <dbReference type="ChEBI" id="CHEBI:33019"/>
        <dbReference type="ChEBI" id="CHEBI:61194"/>
        <dbReference type="ChEBI" id="CHEBI:61382"/>
        <dbReference type="EC" id="3.6.1.66"/>
    </reaction>
</comment>
<keyword evidence="5 10" id="KW-0378">Hydrolase</keyword>
<dbReference type="AlphaFoldDB" id="A0A356LHN9"/>
<feature type="active site" description="Proton acceptor" evidence="10">
    <location>
        <position position="68"/>
    </location>
</feature>
<keyword evidence="6 10" id="KW-0460">Magnesium</keyword>
<dbReference type="GO" id="GO:0009146">
    <property type="term" value="P:purine nucleoside triphosphate catabolic process"/>
    <property type="evidence" value="ECO:0007669"/>
    <property type="project" value="UniProtKB-UniRule"/>
</dbReference>
<feature type="binding site" evidence="10">
    <location>
        <position position="177"/>
    </location>
    <ligand>
        <name>substrate</name>
    </ligand>
</feature>
<evidence type="ECO:0000256" key="8">
    <source>
        <dbReference type="ARBA" id="ARBA00051875"/>
    </source>
</evidence>
<keyword evidence="4 10" id="KW-0547">Nucleotide-binding</keyword>
<dbReference type="CDD" id="cd00515">
    <property type="entry name" value="HAM1"/>
    <property type="match status" value="1"/>
</dbReference>
<dbReference type="GO" id="GO:0036220">
    <property type="term" value="F:ITP diphosphatase activity"/>
    <property type="evidence" value="ECO:0007669"/>
    <property type="project" value="UniProtKB-UniRule"/>
</dbReference>
<gene>
    <name evidence="12" type="primary">rdgB</name>
    <name evidence="12" type="ORF">DD666_13130</name>
</gene>
<dbReference type="HAMAP" id="MF_01405">
    <property type="entry name" value="Non_canon_purine_NTPase"/>
    <property type="match status" value="1"/>
</dbReference>
<evidence type="ECO:0000256" key="9">
    <source>
        <dbReference type="ARBA" id="ARBA00052017"/>
    </source>
</evidence>
<dbReference type="GO" id="GO:0036222">
    <property type="term" value="F:XTP diphosphatase activity"/>
    <property type="evidence" value="ECO:0007669"/>
    <property type="project" value="UniProtKB-UniRule"/>
</dbReference>
<proteinExistence type="inferred from homology"/>
<organism evidence="12 13">
    <name type="scientific">Advenella kashmirensis</name>
    <dbReference type="NCBI Taxonomy" id="310575"/>
    <lineage>
        <taxon>Bacteria</taxon>
        <taxon>Pseudomonadati</taxon>
        <taxon>Pseudomonadota</taxon>
        <taxon>Betaproteobacteria</taxon>
        <taxon>Burkholderiales</taxon>
        <taxon>Alcaligenaceae</taxon>
    </lineage>
</organism>
<evidence type="ECO:0000256" key="3">
    <source>
        <dbReference type="ARBA" id="ARBA00022723"/>
    </source>
</evidence>
<keyword evidence="7 10" id="KW-0546">Nucleotide metabolism</keyword>
<dbReference type="EC" id="3.6.1.66" evidence="10"/>
<comment type="catalytic activity">
    <reaction evidence="10">
        <text>ITP + H2O = IMP + diphosphate + H(+)</text>
        <dbReference type="Rhea" id="RHEA:29399"/>
        <dbReference type="ChEBI" id="CHEBI:15377"/>
        <dbReference type="ChEBI" id="CHEBI:15378"/>
        <dbReference type="ChEBI" id="CHEBI:33019"/>
        <dbReference type="ChEBI" id="CHEBI:58053"/>
        <dbReference type="ChEBI" id="CHEBI:61402"/>
        <dbReference type="EC" id="3.6.1.66"/>
    </reaction>
</comment>
<dbReference type="Proteomes" id="UP000264036">
    <property type="component" value="Unassembled WGS sequence"/>
</dbReference>
<accession>A0A356LHN9</accession>
<name>A0A356LHN9_9BURK</name>